<dbReference type="RefSeq" id="WP_036038099.1">
    <property type="nucleotide sequence ID" value="NZ_JBGBYD010000002.1"/>
</dbReference>
<dbReference type="GO" id="GO:0051213">
    <property type="term" value="F:dioxygenase activity"/>
    <property type="evidence" value="ECO:0007669"/>
    <property type="project" value="UniProtKB-KW"/>
</dbReference>
<name>A0ABV4GAB3_9BRAD</name>
<gene>
    <name evidence="4" type="ORF">ABH992_001256</name>
</gene>
<dbReference type="Proteomes" id="UP001565474">
    <property type="component" value="Unassembled WGS sequence"/>
</dbReference>
<keyword evidence="3 4" id="KW-0560">Oxidoreductase</keyword>
<evidence type="ECO:0000256" key="3">
    <source>
        <dbReference type="ARBA" id="ARBA00023002"/>
    </source>
</evidence>
<proteinExistence type="predicted"/>
<reference evidence="4 5" key="1">
    <citation type="submission" date="2024-07" db="EMBL/GenBank/DDBJ databases">
        <title>Genomic Encyclopedia of Type Strains, Phase V (KMG-V): Genome sequencing to study the core and pangenomes of soil and plant-associated prokaryotes.</title>
        <authorList>
            <person name="Whitman W."/>
        </authorList>
    </citation>
    <scope>NUCLEOTIDE SEQUENCE [LARGE SCALE GENOMIC DNA]</scope>
    <source>
        <strain evidence="4 5">USDA 222</strain>
    </source>
</reference>
<dbReference type="Gene3D" id="3.20.20.70">
    <property type="entry name" value="Aldolase class I"/>
    <property type="match status" value="1"/>
</dbReference>
<dbReference type="GO" id="GO:0050136">
    <property type="term" value="F:NADH dehydrogenase (quinone) (non-electrogenic) activity"/>
    <property type="evidence" value="ECO:0007669"/>
    <property type="project" value="UniProtKB-EC"/>
</dbReference>
<keyword evidence="2" id="KW-0288">FMN</keyword>
<evidence type="ECO:0000256" key="1">
    <source>
        <dbReference type="ARBA" id="ARBA00022630"/>
    </source>
</evidence>
<evidence type="ECO:0000256" key="2">
    <source>
        <dbReference type="ARBA" id="ARBA00022643"/>
    </source>
</evidence>
<protein>
    <submittedName>
        <fullName evidence="4">NAD(P)H-dependent flavin oxidoreductase YrpB (Nitropropane dioxygenase family)</fullName>
        <ecNumber evidence="4">1.6.5.9</ecNumber>
    </submittedName>
</protein>
<dbReference type="InterPro" id="IPR013785">
    <property type="entry name" value="Aldolase_TIM"/>
</dbReference>
<dbReference type="PANTHER" id="PTHR32332:SF20">
    <property type="entry name" value="2-NITROPROPANE DIOXYGENASE-LIKE PROTEIN"/>
    <property type="match status" value="1"/>
</dbReference>
<comment type="caution">
    <text evidence="4">The sequence shown here is derived from an EMBL/GenBank/DDBJ whole genome shotgun (WGS) entry which is preliminary data.</text>
</comment>
<evidence type="ECO:0000313" key="4">
    <source>
        <dbReference type="EMBL" id="MEY9468857.1"/>
    </source>
</evidence>
<dbReference type="SUPFAM" id="SSF51412">
    <property type="entry name" value="Inosine monophosphate dehydrogenase (IMPDH)"/>
    <property type="match status" value="1"/>
</dbReference>
<dbReference type="PANTHER" id="PTHR32332">
    <property type="entry name" value="2-NITROPROPANE DIOXYGENASE"/>
    <property type="match status" value="1"/>
</dbReference>
<dbReference type="CDD" id="cd04730">
    <property type="entry name" value="NPD_like"/>
    <property type="match status" value="1"/>
</dbReference>
<organism evidence="4 5">
    <name type="scientific">Bradyrhizobium yuanmingense</name>
    <dbReference type="NCBI Taxonomy" id="108015"/>
    <lineage>
        <taxon>Bacteria</taxon>
        <taxon>Pseudomonadati</taxon>
        <taxon>Pseudomonadota</taxon>
        <taxon>Alphaproteobacteria</taxon>
        <taxon>Hyphomicrobiales</taxon>
        <taxon>Nitrobacteraceae</taxon>
        <taxon>Bradyrhizobium</taxon>
    </lineage>
</organism>
<keyword evidence="5" id="KW-1185">Reference proteome</keyword>
<keyword evidence="4" id="KW-0223">Dioxygenase</keyword>
<dbReference type="EMBL" id="JBGBZN010000002">
    <property type="protein sequence ID" value="MEY9468857.1"/>
    <property type="molecule type" value="Genomic_DNA"/>
</dbReference>
<accession>A0ABV4GAB3</accession>
<dbReference type="Pfam" id="PF03060">
    <property type="entry name" value="NMO"/>
    <property type="match status" value="1"/>
</dbReference>
<sequence length="342" mass="36416">MKTAITELFGIEHPIIQGGMHFVGFAELAAAVSNAGGLGIITGLTQKTPELLAKEIARCRDMTDKPFGVNLTFLPTFSAPPYPEYIAAIVEGGIKAVETAGRSPEAYMPALKAAGIKVIHKCTSVRHSLKAERIGCDAVSVDGFECGGHPGEDDIPNMILLPRAAEELKIPFVASGGMADGRSLVAALSLGAAGMNMGTRFIATKEAPVHQNVKNALVAATELDTRLIMRALRNTERVLKNANVDRLLEIEREKGAKLTIDDIHDQVAGVYPKIMLDGQMDAGAWSCGMVAGLIHDIPSCKELIDRIMGEAEAIIRSRLMGFLDGTDAARPDTVKLLNHGGI</sequence>
<keyword evidence="1" id="KW-0285">Flavoprotein</keyword>
<dbReference type="InterPro" id="IPR004136">
    <property type="entry name" value="NMO"/>
</dbReference>
<dbReference type="EC" id="1.6.5.9" evidence="4"/>
<evidence type="ECO:0000313" key="5">
    <source>
        <dbReference type="Proteomes" id="UP001565474"/>
    </source>
</evidence>